<evidence type="ECO:0000256" key="11">
    <source>
        <dbReference type="ARBA" id="ARBA00023136"/>
    </source>
</evidence>
<dbReference type="Proteomes" id="UP000317010">
    <property type="component" value="Unassembled WGS sequence"/>
</dbReference>
<evidence type="ECO:0000259" key="13">
    <source>
        <dbReference type="Pfam" id="PF01292"/>
    </source>
</evidence>
<evidence type="ECO:0000256" key="10">
    <source>
        <dbReference type="ARBA" id="ARBA00023004"/>
    </source>
</evidence>
<dbReference type="RefSeq" id="WP_144916321.1">
    <property type="nucleotide sequence ID" value="NZ_VLLI01000018.1"/>
</dbReference>
<dbReference type="InterPro" id="IPR051542">
    <property type="entry name" value="Hydrogenase_cytochrome"/>
</dbReference>
<evidence type="ECO:0000256" key="12">
    <source>
        <dbReference type="SAM" id="Phobius"/>
    </source>
</evidence>
<dbReference type="GO" id="GO:0009055">
    <property type="term" value="F:electron transfer activity"/>
    <property type="evidence" value="ECO:0007669"/>
    <property type="project" value="InterPro"/>
</dbReference>
<reference evidence="14 15" key="1">
    <citation type="submission" date="2019-07" db="EMBL/GenBank/DDBJ databases">
        <title>Genomic Encyclopedia of Archaeal and Bacterial Type Strains, Phase II (KMG-II): from individual species to whole genera.</title>
        <authorList>
            <person name="Goeker M."/>
        </authorList>
    </citation>
    <scope>NUCLEOTIDE SEQUENCE [LARGE SCALE GENOMIC DNA]</scope>
    <source>
        <strain evidence="14 15">ATCC BAA-1854</strain>
    </source>
</reference>
<dbReference type="PRINTS" id="PR00161">
    <property type="entry name" value="NIHGNASECYTB"/>
</dbReference>
<dbReference type="EMBL" id="VLLI01000018">
    <property type="protein sequence ID" value="TWI94777.1"/>
    <property type="molecule type" value="Genomic_DNA"/>
</dbReference>
<dbReference type="GO" id="GO:0022904">
    <property type="term" value="P:respiratory electron transport chain"/>
    <property type="evidence" value="ECO:0007669"/>
    <property type="project" value="InterPro"/>
</dbReference>
<evidence type="ECO:0000313" key="15">
    <source>
        <dbReference type="Proteomes" id="UP000317010"/>
    </source>
</evidence>
<evidence type="ECO:0000256" key="2">
    <source>
        <dbReference type="ARBA" id="ARBA00008622"/>
    </source>
</evidence>
<keyword evidence="9 12" id="KW-1133">Transmembrane helix</keyword>
<protein>
    <submittedName>
        <fullName evidence="14">Ni,Fe-hydrogenase I cytochrome b subunit</fullName>
    </submittedName>
</protein>
<keyword evidence="3" id="KW-0813">Transport</keyword>
<dbReference type="Pfam" id="PF01292">
    <property type="entry name" value="Ni_hydr_CYTB"/>
    <property type="match status" value="1"/>
</dbReference>
<proteinExistence type="inferred from homology"/>
<keyword evidence="7" id="KW-0479">Metal-binding</keyword>
<gene>
    <name evidence="14" type="ORF">JN11_04558</name>
</gene>
<keyword evidence="5" id="KW-0349">Heme</keyword>
<evidence type="ECO:0000256" key="6">
    <source>
        <dbReference type="ARBA" id="ARBA00022692"/>
    </source>
</evidence>
<dbReference type="AlphaFoldDB" id="A0A562TMK3"/>
<name>A0A562TMK3_9SPHI</name>
<feature type="domain" description="Cytochrome b561 bacterial/Ni-hydrogenase" evidence="13">
    <location>
        <begin position="20"/>
        <end position="219"/>
    </location>
</feature>
<keyword evidence="6 12" id="KW-0812">Transmembrane</keyword>
<dbReference type="InterPro" id="IPR000516">
    <property type="entry name" value="Ni-dep_Hydgase_cyt-B"/>
</dbReference>
<organism evidence="14 15">
    <name type="scientific">Mucilaginibacter frigoritolerans</name>
    <dbReference type="NCBI Taxonomy" id="652788"/>
    <lineage>
        <taxon>Bacteria</taxon>
        <taxon>Pseudomonadati</taxon>
        <taxon>Bacteroidota</taxon>
        <taxon>Sphingobacteriia</taxon>
        <taxon>Sphingobacteriales</taxon>
        <taxon>Sphingobacteriaceae</taxon>
        <taxon>Mucilaginibacter</taxon>
    </lineage>
</organism>
<evidence type="ECO:0000256" key="5">
    <source>
        <dbReference type="ARBA" id="ARBA00022617"/>
    </source>
</evidence>
<dbReference type="PANTHER" id="PTHR30485:SF0">
    <property type="entry name" value="NI_FE-HYDROGENASE 1 B-TYPE CYTOCHROME SUBUNIT-RELATED"/>
    <property type="match status" value="1"/>
</dbReference>
<dbReference type="GO" id="GO:0020037">
    <property type="term" value="F:heme binding"/>
    <property type="evidence" value="ECO:0007669"/>
    <property type="project" value="TreeGrafter"/>
</dbReference>
<keyword evidence="15" id="KW-1185">Reference proteome</keyword>
<feature type="transmembrane region" description="Helical" evidence="12">
    <location>
        <begin position="185"/>
        <end position="204"/>
    </location>
</feature>
<keyword evidence="8" id="KW-0249">Electron transport</keyword>
<evidence type="ECO:0000256" key="3">
    <source>
        <dbReference type="ARBA" id="ARBA00022448"/>
    </source>
</evidence>
<dbReference type="Gene3D" id="1.20.950.20">
    <property type="entry name" value="Transmembrane di-heme cytochromes, Chain C"/>
    <property type="match status" value="1"/>
</dbReference>
<dbReference type="GO" id="GO:0005886">
    <property type="term" value="C:plasma membrane"/>
    <property type="evidence" value="ECO:0007669"/>
    <property type="project" value="UniProtKB-SubCell"/>
</dbReference>
<comment type="subcellular location">
    <subcellularLocation>
        <location evidence="1">Cell membrane</location>
        <topology evidence="1">Multi-pass membrane protein</topology>
    </subcellularLocation>
</comment>
<feature type="transmembrane region" description="Helical" evidence="12">
    <location>
        <begin position="145"/>
        <end position="165"/>
    </location>
</feature>
<dbReference type="PANTHER" id="PTHR30485">
    <property type="entry name" value="NI/FE-HYDROGENASE 1 B-TYPE CYTOCHROME SUBUNIT"/>
    <property type="match status" value="1"/>
</dbReference>
<dbReference type="InterPro" id="IPR011577">
    <property type="entry name" value="Cyt_b561_bac/Ni-Hgenase"/>
</dbReference>
<dbReference type="GO" id="GO:0005506">
    <property type="term" value="F:iron ion binding"/>
    <property type="evidence" value="ECO:0007669"/>
    <property type="project" value="InterPro"/>
</dbReference>
<comment type="similarity">
    <text evidence="2">Belongs to the HupC/HyaC/HydC family.</text>
</comment>
<feature type="transmembrane region" description="Helical" evidence="12">
    <location>
        <begin position="91"/>
        <end position="112"/>
    </location>
</feature>
<accession>A0A562TMK3</accession>
<keyword evidence="4" id="KW-1003">Cell membrane</keyword>
<evidence type="ECO:0000256" key="4">
    <source>
        <dbReference type="ARBA" id="ARBA00022475"/>
    </source>
</evidence>
<keyword evidence="11 12" id="KW-0472">Membrane</keyword>
<comment type="caution">
    <text evidence="14">The sequence shown here is derived from an EMBL/GenBank/DDBJ whole genome shotgun (WGS) entry which is preliminary data.</text>
</comment>
<evidence type="ECO:0000256" key="1">
    <source>
        <dbReference type="ARBA" id="ARBA00004651"/>
    </source>
</evidence>
<evidence type="ECO:0000256" key="8">
    <source>
        <dbReference type="ARBA" id="ARBA00022982"/>
    </source>
</evidence>
<evidence type="ECO:0000313" key="14">
    <source>
        <dbReference type="EMBL" id="TWI94777.1"/>
    </source>
</evidence>
<sequence length="222" mass="25096">MEHQETAAITSADITRTKKYSPSIRLWHWSNAVIITGSLLTVLVNSTVLKPWANARLISDKLKEKGINVSDDQTRSAAFVLSDKVWAIHTYLGYVLVALLVFRIVIELFGLADKTLIGKIKAAKRSFLSTKENRIANRNEMLIKMLYILFYILLILMAITGLALAFSDNIPALKQMHFIREVHEFTMYLVLGFIIIHIVGICIGERKRHKGIVSDMINGGWV</sequence>
<dbReference type="OrthoDB" id="5615941at2"/>
<feature type="transmembrane region" description="Helical" evidence="12">
    <location>
        <begin position="26"/>
        <end position="44"/>
    </location>
</feature>
<dbReference type="InterPro" id="IPR016174">
    <property type="entry name" value="Di-haem_cyt_TM"/>
</dbReference>
<keyword evidence="10" id="KW-0408">Iron</keyword>
<evidence type="ECO:0000256" key="7">
    <source>
        <dbReference type="ARBA" id="ARBA00022723"/>
    </source>
</evidence>
<evidence type="ECO:0000256" key="9">
    <source>
        <dbReference type="ARBA" id="ARBA00022989"/>
    </source>
</evidence>
<dbReference type="SUPFAM" id="SSF81342">
    <property type="entry name" value="Transmembrane di-heme cytochromes"/>
    <property type="match status" value="1"/>
</dbReference>